<accession>A0A1B1TAC1</accession>
<evidence type="ECO:0000256" key="1">
    <source>
        <dbReference type="SAM" id="Phobius"/>
    </source>
</evidence>
<name>A0A1B1TAC1_9ARCH</name>
<proteinExistence type="predicted"/>
<dbReference type="AlphaFoldDB" id="A0A1B1TAC1"/>
<keyword evidence="1" id="KW-0812">Transmembrane</keyword>
<sequence>MGQTNLNDFFQIISKPGKIIEYSLCQKRHSPITGIYDLAVTEHLFPATVEDIFNLEQHVRTIDQKLISYSKQDVVIIYLTGLTILTQAFYIWLVSIIEQARIHPKIILGHYDRAGKQFRFYDSQSSRSYQKSEITSLIA</sequence>
<organism evidence="2">
    <name type="scientific">uncultured Poseidoniia archaeon</name>
    <dbReference type="NCBI Taxonomy" id="1697135"/>
    <lineage>
        <taxon>Archaea</taxon>
        <taxon>Methanobacteriati</taxon>
        <taxon>Thermoplasmatota</taxon>
        <taxon>Candidatus Poseidoniia</taxon>
        <taxon>environmental samples</taxon>
    </lineage>
</organism>
<feature type="transmembrane region" description="Helical" evidence="1">
    <location>
        <begin position="75"/>
        <end position="97"/>
    </location>
</feature>
<reference evidence="2" key="1">
    <citation type="journal article" date="2015" name="ISME J.">
        <title>A new class of marine Euryarchaeota group II from the Mediterranean deep chlorophyll maximum.</title>
        <authorList>
            <person name="Martin-Cuadrado A.B."/>
            <person name="Garcia-Heredia I."/>
            <person name="Molto A.G."/>
            <person name="Lopez-Ubeda R."/>
            <person name="Kimes N."/>
            <person name="Lopez-Garcia P."/>
            <person name="Moreira D."/>
            <person name="Rodriguez-Valera F."/>
        </authorList>
    </citation>
    <scope>NUCLEOTIDE SEQUENCE</scope>
</reference>
<keyword evidence="1" id="KW-0472">Membrane</keyword>
<keyword evidence="1" id="KW-1133">Transmembrane helix</keyword>
<dbReference type="EMBL" id="KP211816">
    <property type="protein sequence ID" value="ANV79229.1"/>
    <property type="molecule type" value="Genomic_DNA"/>
</dbReference>
<protein>
    <recommendedName>
        <fullName evidence="3">SMODS-associated and fused to various effectors domain-containing protein</fullName>
    </recommendedName>
</protein>
<reference evidence="2" key="2">
    <citation type="submission" date="2016-12" db="EMBL/GenBank/DDBJ databases">
        <authorList>
            <person name="Song W.-J."/>
            <person name="Kurnit D.M."/>
        </authorList>
    </citation>
    <scope>NUCLEOTIDE SEQUENCE</scope>
</reference>
<evidence type="ECO:0000313" key="2">
    <source>
        <dbReference type="EMBL" id="ANV79229.1"/>
    </source>
</evidence>
<evidence type="ECO:0008006" key="3">
    <source>
        <dbReference type="Google" id="ProtNLM"/>
    </source>
</evidence>